<sequence>MEVLRRTRVTTRLVIGFLVLSLCVVAMWLAAISSSHGTRDTAAHLSDTQAQLDAAEQLKFRITDVSGWQAGYALDITRGLAGAAEDSAETRQAFLQSMKDFAGELDTMAALPLEPGERAAVQAIRTAFADFEALDDRIIAAFRAGTTEAANDLVAGEGLDVYAHIADPVDQLLGDARARAEAAQRSARSTASATSRTAAIVGVAALLLSIVLAAALTLSVVRPLRALGDRLADIAEGEGDLTRRLAVAGHDEFTAVSRSFNQFVDKIAGTVRAISGSASTVAVASERLTETSSRIMSSAQQTSAQSGRIVASAGEVSGNVRTVATGAGEMSSSIQKISGTAAEAAQVGGQTAVLTQSAIDVIGRLSGSSQQIGDVVKVITDIAEQTNLLALNATIEAARAGEAGKGFAVVANEVKELAQETGRATGDIAGKVQSIQADTSAATEAINRIVEITGRLGDYQTTIAAAVQEQTATTDQMSRNISRAAAGSADIAADISTISEAARVTTDGVEDTRAAAEELAAMSRELRVLVDQFRV</sequence>
<evidence type="ECO:0000256" key="4">
    <source>
        <dbReference type="ARBA" id="ARBA00029447"/>
    </source>
</evidence>
<comment type="similarity">
    <text evidence="4">Belongs to the methyl-accepting chemotaxis (MCP) protein family.</text>
</comment>
<evidence type="ECO:0000259" key="8">
    <source>
        <dbReference type="PROSITE" id="PS50885"/>
    </source>
</evidence>
<organism evidence="9 10">
    <name type="scientific">Dactylosporangium salmoneum</name>
    <dbReference type="NCBI Taxonomy" id="53361"/>
    <lineage>
        <taxon>Bacteria</taxon>
        <taxon>Bacillati</taxon>
        <taxon>Actinomycetota</taxon>
        <taxon>Actinomycetes</taxon>
        <taxon>Micromonosporales</taxon>
        <taxon>Micromonosporaceae</taxon>
        <taxon>Dactylosporangium</taxon>
    </lineage>
</organism>
<feature type="domain" description="HAMP" evidence="8">
    <location>
        <begin position="218"/>
        <end position="272"/>
    </location>
</feature>
<feature type="transmembrane region" description="Helical" evidence="6">
    <location>
        <begin position="198"/>
        <end position="221"/>
    </location>
</feature>
<dbReference type="SMART" id="SM00283">
    <property type="entry name" value="MA"/>
    <property type="match status" value="1"/>
</dbReference>
<evidence type="ECO:0000256" key="1">
    <source>
        <dbReference type="ARBA" id="ARBA00022692"/>
    </source>
</evidence>
<dbReference type="Pfam" id="PF00015">
    <property type="entry name" value="MCPsignal"/>
    <property type="match status" value="1"/>
</dbReference>
<keyword evidence="1 6" id="KW-0812">Transmembrane</keyword>
<evidence type="ECO:0000256" key="6">
    <source>
        <dbReference type="SAM" id="Phobius"/>
    </source>
</evidence>
<reference evidence="10" key="1">
    <citation type="journal article" date="2019" name="Int. J. Syst. Evol. Microbiol.">
        <title>The Global Catalogue of Microorganisms (GCM) 10K type strain sequencing project: providing services to taxonomists for standard genome sequencing and annotation.</title>
        <authorList>
            <consortium name="The Broad Institute Genomics Platform"/>
            <consortium name="The Broad Institute Genome Sequencing Center for Infectious Disease"/>
            <person name="Wu L."/>
            <person name="Ma J."/>
        </authorList>
    </citation>
    <scope>NUCLEOTIDE SEQUENCE [LARGE SCALE GENOMIC DNA]</scope>
    <source>
        <strain evidence="10">JCM 3272</strain>
    </source>
</reference>
<keyword evidence="10" id="KW-1185">Reference proteome</keyword>
<keyword evidence="6" id="KW-0472">Membrane</keyword>
<dbReference type="SMART" id="SM00304">
    <property type="entry name" value="HAMP"/>
    <property type="match status" value="1"/>
</dbReference>
<proteinExistence type="inferred from homology"/>
<comment type="caution">
    <text evidence="9">The sequence shown here is derived from an EMBL/GenBank/DDBJ whole genome shotgun (WGS) entry which is preliminary data.</text>
</comment>
<evidence type="ECO:0008006" key="11">
    <source>
        <dbReference type="Google" id="ProtNLM"/>
    </source>
</evidence>
<evidence type="ECO:0000256" key="2">
    <source>
        <dbReference type="ARBA" id="ARBA00022989"/>
    </source>
</evidence>
<accession>A0ABP5V8I1</accession>
<dbReference type="PANTHER" id="PTHR32089">
    <property type="entry name" value="METHYL-ACCEPTING CHEMOTAXIS PROTEIN MCPB"/>
    <property type="match status" value="1"/>
</dbReference>
<keyword evidence="2 6" id="KW-1133">Transmembrane helix</keyword>
<evidence type="ECO:0000256" key="3">
    <source>
        <dbReference type="ARBA" id="ARBA00023224"/>
    </source>
</evidence>
<dbReference type="PANTHER" id="PTHR32089:SF112">
    <property type="entry name" value="LYSOZYME-LIKE PROTEIN-RELATED"/>
    <property type="match status" value="1"/>
</dbReference>
<evidence type="ECO:0000313" key="10">
    <source>
        <dbReference type="Proteomes" id="UP001501444"/>
    </source>
</evidence>
<dbReference type="InterPro" id="IPR004089">
    <property type="entry name" value="MCPsignal_dom"/>
</dbReference>
<dbReference type="Gene3D" id="1.10.287.950">
    <property type="entry name" value="Methyl-accepting chemotaxis protein"/>
    <property type="match status" value="1"/>
</dbReference>
<feature type="transmembrane region" description="Helical" evidence="6">
    <location>
        <begin position="12"/>
        <end position="31"/>
    </location>
</feature>
<dbReference type="InterPro" id="IPR003660">
    <property type="entry name" value="HAMP_dom"/>
</dbReference>
<evidence type="ECO:0000256" key="5">
    <source>
        <dbReference type="PROSITE-ProRule" id="PRU00284"/>
    </source>
</evidence>
<dbReference type="CDD" id="cd06225">
    <property type="entry name" value="HAMP"/>
    <property type="match status" value="1"/>
</dbReference>
<dbReference type="PROSITE" id="PS50111">
    <property type="entry name" value="CHEMOTAXIS_TRANSDUC_2"/>
    <property type="match status" value="1"/>
</dbReference>
<name>A0ABP5V8I1_9ACTN</name>
<evidence type="ECO:0000313" key="9">
    <source>
        <dbReference type="EMBL" id="GAA2394912.1"/>
    </source>
</evidence>
<feature type="domain" description="Methyl-accepting transducer" evidence="7">
    <location>
        <begin position="277"/>
        <end position="520"/>
    </location>
</feature>
<keyword evidence="3 5" id="KW-0807">Transducer</keyword>
<dbReference type="EMBL" id="BAAARV010000141">
    <property type="protein sequence ID" value="GAA2394912.1"/>
    <property type="molecule type" value="Genomic_DNA"/>
</dbReference>
<dbReference type="Pfam" id="PF00672">
    <property type="entry name" value="HAMP"/>
    <property type="match status" value="1"/>
</dbReference>
<protein>
    <recommendedName>
        <fullName evidence="11">Methyl-accepting chemotaxis protein</fullName>
    </recommendedName>
</protein>
<dbReference type="Proteomes" id="UP001501444">
    <property type="component" value="Unassembled WGS sequence"/>
</dbReference>
<dbReference type="SUPFAM" id="SSF58104">
    <property type="entry name" value="Methyl-accepting chemotaxis protein (MCP) signaling domain"/>
    <property type="match status" value="1"/>
</dbReference>
<dbReference type="RefSeq" id="WP_344620710.1">
    <property type="nucleotide sequence ID" value="NZ_BAAARV010000141.1"/>
</dbReference>
<gene>
    <name evidence="9" type="ORF">GCM10010170_109230</name>
</gene>
<evidence type="ECO:0000259" key="7">
    <source>
        <dbReference type="PROSITE" id="PS50111"/>
    </source>
</evidence>
<dbReference type="PROSITE" id="PS50885">
    <property type="entry name" value="HAMP"/>
    <property type="match status" value="1"/>
</dbReference>